<dbReference type="EC" id="2.1.1.63" evidence="8"/>
<name>A0A1A9RDX0_EIKCO</name>
<keyword evidence="5 8" id="KW-0227">DNA damage</keyword>
<comment type="similarity">
    <text evidence="8">Belongs to the MGMT family.</text>
</comment>
<dbReference type="NCBIfam" id="TIGR00589">
    <property type="entry name" value="ogt"/>
    <property type="match status" value="1"/>
</dbReference>
<comment type="catalytic activity">
    <reaction evidence="1 8">
        <text>a 4-O-methyl-thymidine in DNA + L-cysteinyl-[protein] = a thymidine in DNA + S-methyl-L-cysteinyl-[protein]</text>
        <dbReference type="Rhea" id="RHEA:53428"/>
        <dbReference type="Rhea" id="RHEA-COMP:10131"/>
        <dbReference type="Rhea" id="RHEA-COMP:10132"/>
        <dbReference type="Rhea" id="RHEA-COMP:13555"/>
        <dbReference type="Rhea" id="RHEA-COMP:13556"/>
        <dbReference type="ChEBI" id="CHEBI:29950"/>
        <dbReference type="ChEBI" id="CHEBI:82612"/>
        <dbReference type="ChEBI" id="CHEBI:137386"/>
        <dbReference type="ChEBI" id="CHEBI:137387"/>
        <dbReference type="EC" id="2.1.1.63"/>
    </reaction>
</comment>
<dbReference type="InterPro" id="IPR008332">
    <property type="entry name" value="MethylG_MeTrfase_N"/>
</dbReference>
<dbReference type="GO" id="GO:0005737">
    <property type="term" value="C:cytoplasm"/>
    <property type="evidence" value="ECO:0007669"/>
    <property type="project" value="UniProtKB-SubCell"/>
</dbReference>
<keyword evidence="6 8" id="KW-0234">DNA repair</keyword>
<dbReference type="SUPFAM" id="SSF53155">
    <property type="entry name" value="Methylated DNA-protein cysteine methyltransferase domain"/>
    <property type="match status" value="1"/>
</dbReference>
<dbReference type="Proteomes" id="UP000078003">
    <property type="component" value="Unassembled WGS sequence"/>
</dbReference>
<sequence>MLYLHSFPSPLGNILAAASERGLCLLEFVGSRRIDDELRDLQRLLGCQTKQGENEHTRLVQTQLGEYFQGTRREFSVPLHAPGSPFQRRVWNALQTIPYGETTHYQALAEQLGKPAAVRAVAAANGANRLSILIPCHRVIGKDGSLTGYGGGLQRKQWLLDHEQGRHQVQPDLLG</sequence>
<dbReference type="AlphaFoldDB" id="A0A1A9RDX0"/>
<comment type="miscellaneous">
    <text evidence="8">This enzyme catalyzes only one turnover and therefore is not strictly catalytic. According to one definition, an enzyme is a biocatalyst that acts repeatedly and over many reaction cycles.</text>
</comment>
<dbReference type="HAMAP" id="MF_00772">
    <property type="entry name" value="OGT"/>
    <property type="match status" value="1"/>
</dbReference>
<evidence type="ECO:0000256" key="5">
    <source>
        <dbReference type="ARBA" id="ARBA00022763"/>
    </source>
</evidence>
<evidence type="ECO:0000256" key="8">
    <source>
        <dbReference type="HAMAP-Rule" id="MF_00772"/>
    </source>
</evidence>
<keyword evidence="4 8" id="KW-0808">Transferase</keyword>
<feature type="domain" description="Methylguanine DNA methyltransferase ribonuclease-like" evidence="10">
    <location>
        <begin position="3"/>
        <end position="80"/>
    </location>
</feature>
<dbReference type="GO" id="GO:0006307">
    <property type="term" value="P:DNA alkylation repair"/>
    <property type="evidence" value="ECO:0007669"/>
    <property type="project" value="UniProtKB-UniRule"/>
</dbReference>
<dbReference type="Pfam" id="PF02870">
    <property type="entry name" value="Methyltransf_1N"/>
    <property type="match status" value="1"/>
</dbReference>
<evidence type="ECO:0000256" key="2">
    <source>
        <dbReference type="ARBA" id="ARBA00022490"/>
    </source>
</evidence>
<dbReference type="PROSITE" id="PS00374">
    <property type="entry name" value="MGMT"/>
    <property type="match status" value="1"/>
</dbReference>
<evidence type="ECO:0000256" key="7">
    <source>
        <dbReference type="ARBA" id="ARBA00049348"/>
    </source>
</evidence>
<evidence type="ECO:0000259" key="9">
    <source>
        <dbReference type="Pfam" id="PF01035"/>
    </source>
</evidence>
<evidence type="ECO:0000259" key="10">
    <source>
        <dbReference type="Pfam" id="PF02870"/>
    </source>
</evidence>
<protein>
    <recommendedName>
        <fullName evidence="8">Methylated-DNA--protein-cysteine methyltransferase</fullName>
        <ecNumber evidence="8">2.1.1.63</ecNumber>
    </recommendedName>
    <alternativeName>
        <fullName evidence="8">6-O-methylguanine-DNA methyltransferase</fullName>
        <shortName evidence="8">MGMT</shortName>
    </alternativeName>
    <alternativeName>
        <fullName evidence="8">O-6-methylguanine-DNA-alkyltransferase</fullName>
    </alternativeName>
</protein>
<dbReference type="Gene3D" id="3.30.160.70">
    <property type="entry name" value="Methylated DNA-protein cysteine methyltransferase domain"/>
    <property type="match status" value="1"/>
</dbReference>
<evidence type="ECO:0000256" key="6">
    <source>
        <dbReference type="ARBA" id="ARBA00023204"/>
    </source>
</evidence>
<dbReference type="SUPFAM" id="SSF46767">
    <property type="entry name" value="Methylated DNA-protein cysteine methyltransferase, C-terminal domain"/>
    <property type="match status" value="1"/>
</dbReference>
<evidence type="ECO:0000313" key="12">
    <source>
        <dbReference type="Proteomes" id="UP000078003"/>
    </source>
</evidence>
<evidence type="ECO:0000256" key="4">
    <source>
        <dbReference type="ARBA" id="ARBA00022679"/>
    </source>
</evidence>
<dbReference type="InterPro" id="IPR036388">
    <property type="entry name" value="WH-like_DNA-bd_sf"/>
</dbReference>
<dbReference type="GO" id="GO:0003908">
    <property type="term" value="F:methylated-DNA-[protein]-cysteine S-methyltransferase activity"/>
    <property type="evidence" value="ECO:0007669"/>
    <property type="project" value="UniProtKB-UniRule"/>
</dbReference>
<dbReference type="Gene3D" id="1.10.10.10">
    <property type="entry name" value="Winged helix-like DNA-binding domain superfamily/Winged helix DNA-binding domain"/>
    <property type="match status" value="1"/>
</dbReference>
<evidence type="ECO:0000313" key="11">
    <source>
        <dbReference type="EMBL" id="OAM16363.1"/>
    </source>
</evidence>
<dbReference type="InterPro" id="IPR001497">
    <property type="entry name" value="MethylDNA_cys_MeTrfase_AS"/>
</dbReference>
<dbReference type="InterPro" id="IPR036217">
    <property type="entry name" value="MethylDNA_cys_MeTrfase_DNAb"/>
</dbReference>
<evidence type="ECO:0000256" key="1">
    <source>
        <dbReference type="ARBA" id="ARBA00001286"/>
    </source>
</evidence>
<reference evidence="12" key="1">
    <citation type="submission" date="2016-05" db="EMBL/GenBank/DDBJ databases">
        <title>Draft genome of Corynebacterium afermentans subsp. afermentans LCDC 88199T.</title>
        <authorList>
            <person name="Bernier A.-M."/>
            <person name="Bernard K."/>
        </authorList>
    </citation>
    <scope>NUCLEOTIDE SEQUENCE [LARGE SCALE GENOMIC DNA]</scope>
    <source>
        <strain evidence="12">NML01-0328</strain>
    </source>
</reference>
<comment type="caution">
    <text evidence="11">The sequence shown here is derived from an EMBL/GenBank/DDBJ whole genome shotgun (WGS) entry which is preliminary data.</text>
</comment>
<comment type="catalytic activity">
    <reaction evidence="7 8">
        <text>a 6-O-methyl-2'-deoxyguanosine in DNA + L-cysteinyl-[protein] = S-methyl-L-cysteinyl-[protein] + a 2'-deoxyguanosine in DNA</text>
        <dbReference type="Rhea" id="RHEA:24000"/>
        <dbReference type="Rhea" id="RHEA-COMP:10131"/>
        <dbReference type="Rhea" id="RHEA-COMP:10132"/>
        <dbReference type="Rhea" id="RHEA-COMP:11367"/>
        <dbReference type="Rhea" id="RHEA-COMP:11368"/>
        <dbReference type="ChEBI" id="CHEBI:29950"/>
        <dbReference type="ChEBI" id="CHEBI:82612"/>
        <dbReference type="ChEBI" id="CHEBI:85445"/>
        <dbReference type="ChEBI" id="CHEBI:85448"/>
        <dbReference type="EC" id="2.1.1.63"/>
    </reaction>
</comment>
<comment type="function">
    <text evidence="8">Involved in the cellular defense against the biological effects of O6-methylguanine (O6-MeG) and O4-methylthymine (O4-MeT) in DNA. Repairs the methylated nucleobase in DNA by stoichiometrically transferring the methyl group to a cysteine residue in the enzyme. This is a suicide reaction: the enzyme is irreversibly inactivated.</text>
</comment>
<proteinExistence type="inferred from homology"/>
<organism evidence="11 12">
    <name type="scientific">Eikenella corrodens</name>
    <dbReference type="NCBI Taxonomy" id="539"/>
    <lineage>
        <taxon>Bacteria</taxon>
        <taxon>Pseudomonadati</taxon>
        <taxon>Pseudomonadota</taxon>
        <taxon>Betaproteobacteria</taxon>
        <taxon>Neisseriales</taxon>
        <taxon>Neisseriaceae</taxon>
        <taxon>Eikenella</taxon>
    </lineage>
</organism>
<feature type="active site" description="Nucleophile; methyl group acceptor" evidence="8">
    <location>
        <position position="136"/>
    </location>
</feature>
<dbReference type="PANTHER" id="PTHR10815">
    <property type="entry name" value="METHYLATED-DNA--PROTEIN-CYSTEINE METHYLTRANSFERASE"/>
    <property type="match status" value="1"/>
</dbReference>
<dbReference type="CDD" id="cd06445">
    <property type="entry name" value="ATase"/>
    <property type="match status" value="1"/>
</dbReference>
<feature type="domain" description="Methylated-DNA-[protein]-cysteine S-methyltransferase DNA binding" evidence="9">
    <location>
        <begin position="85"/>
        <end position="164"/>
    </location>
</feature>
<dbReference type="Pfam" id="PF01035">
    <property type="entry name" value="DNA_binding_1"/>
    <property type="match status" value="1"/>
</dbReference>
<gene>
    <name evidence="11" type="ORF">A7P85_06520</name>
</gene>
<keyword evidence="2 8" id="KW-0963">Cytoplasm</keyword>
<comment type="subcellular location">
    <subcellularLocation>
        <location evidence="8">Cytoplasm</location>
    </subcellularLocation>
</comment>
<accession>A0A1A9RDX0</accession>
<dbReference type="GO" id="GO:0032259">
    <property type="term" value="P:methylation"/>
    <property type="evidence" value="ECO:0007669"/>
    <property type="project" value="UniProtKB-KW"/>
</dbReference>
<dbReference type="FunFam" id="1.10.10.10:FF:000337">
    <property type="entry name" value="Methylated-DNA--protein-cysteine methyltransferase"/>
    <property type="match status" value="1"/>
</dbReference>
<evidence type="ECO:0000256" key="3">
    <source>
        <dbReference type="ARBA" id="ARBA00022603"/>
    </source>
</evidence>
<dbReference type="RefSeq" id="WP_064104481.1">
    <property type="nucleotide sequence ID" value="NZ_LXSF01000006.1"/>
</dbReference>
<dbReference type="PANTHER" id="PTHR10815:SF5">
    <property type="entry name" value="METHYLATED-DNA--PROTEIN-CYSTEINE METHYLTRANSFERASE"/>
    <property type="match status" value="1"/>
</dbReference>
<dbReference type="InterPro" id="IPR014048">
    <property type="entry name" value="MethylDNA_cys_MeTrfase_DNA-bd"/>
</dbReference>
<dbReference type="InterPro" id="IPR023546">
    <property type="entry name" value="MGMT"/>
</dbReference>
<keyword evidence="3 8" id="KW-0489">Methyltransferase</keyword>
<dbReference type="EMBL" id="LXSF01000006">
    <property type="protein sequence ID" value="OAM16363.1"/>
    <property type="molecule type" value="Genomic_DNA"/>
</dbReference>
<dbReference type="InterPro" id="IPR036631">
    <property type="entry name" value="MGMT_N_sf"/>
</dbReference>